<keyword evidence="1" id="KW-0812">Transmembrane</keyword>
<proteinExistence type="predicted"/>
<evidence type="ECO:0000313" key="3">
    <source>
        <dbReference type="Proteomes" id="UP000036902"/>
    </source>
</evidence>
<keyword evidence="1" id="KW-1133">Transmembrane helix</keyword>
<name>A0A140ICP8_9RHOO</name>
<keyword evidence="1" id="KW-0472">Membrane</keyword>
<dbReference type="AlphaFoldDB" id="A0A140ICP8"/>
<dbReference type="EMBL" id="CP014646">
    <property type="protein sequence ID" value="AMO35523.1"/>
    <property type="molecule type" value="Genomic_DNA"/>
</dbReference>
<organism evidence="2 3">
    <name type="scientific">Thauera humireducens</name>
    <dbReference type="NCBI Taxonomy" id="1134435"/>
    <lineage>
        <taxon>Bacteria</taxon>
        <taxon>Pseudomonadati</taxon>
        <taxon>Pseudomonadota</taxon>
        <taxon>Betaproteobacteria</taxon>
        <taxon>Rhodocyclales</taxon>
        <taxon>Zoogloeaceae</taxon>
        <taxon>Thauera</taxon>
    </lineage>
</organism>
<dbReference type="KEGG" id="thu:AC731_000255"/>
<keyword evidence="3" id="KW-1185">Reference proteome</keyword>
<dbReference type="STRING" id="1134435.AC731_000255"/>
<evidence type="ECO:0000313" key="2">
    <source>
        <dbReference type="EMBL" id="AMO35523.1"/>
    </source>
</evidence>
<dbReference type="Proteomes" id="UP000036902">
    <property type="component" value="Chromosome"/>
</dbReference>
<sequence length="170" mass="18843">MSTTLTEKKPTPWYRQGWPWFLIALPATAVVAGIITLVIAARTFDGMVVDDYYKEGRAIVQTLDRVERASALGLVADLKLRSESVRIELSALHADDLPARAILTVIHPTRDGQDQEIIMTGAGGVYEGRLAPLSTGRWLFQLEDESRSWRMNGAAYLPTETEIRIDPSSS</sequence>
<evidence type="ECO:0000256" key="1">
    <source>
        <dbReference type="SAM" id="Phobius"/>
    </source>
</evidence>
<accession>A0A140ICP8</accession>
<protein>
    <submittedName>
        <fullName evidence="2">Nitrogen fixation protein FixH</fullName>
    </submittedName>
</protein>
<reference evidence="3" key="1">
    <citation type="submission" date="2016-03" db="EMBL/GenBank/DDBJ databases">
        <authorList>
            <person name="Ma C."/>
            <person name="Zhou S."/>
            <person name="Yang G."/>
        </authorList>
    </citation>
    <scope>NUCLEOTIDE SEQUENCE [LARGE SCALE GENOMIC DNA]</scope>
    <source>
        <strain evidence="3">SgZ-1</strain>
    </source>
</reference>
<dbReference type="Pfam" id="PF05751">
    <property type="entry name" value="FixH"/>
    <property type="match status" value="1"/>
</dbReference>
<feature type="transmembrane region" description="Helical" evidence="1">
    <location>
        <begin position="20"/>
        <end position="41"/>
    </location>
</feature>
<gene>
    <name evidence="2" type="ORF">AC731_000255</name>
</gene>
<dbReference type="InterPro" id="IPR008620">
    <property type="entry name" value="FixH"/>
</dbReference>